<keyword evidence="4" id="KW-1133">Transmembrane helix</keyword>
<feature type="repeat" description="RCC1" evidence="1">
    <location>
        <begin position="402"/>
        <end position="463"/>
    </location>
</feature>
<gene>
    <name evidence="5" type="ORF">CAS74_003246</name>
</gene>
<evidence type="ECO:0000313" key="6">
    <source>
        <dbReference type="Proteomes" id="UP000195871"/>
    </source>
</evidence>
<dbReference type="InterPro" id="IPR000408">
    <property type="entry name" value="Reg_chr_condens"/>
</dbReference>
<dbReference type="Gene3D" id="2.130.10.30">
    <property type="entry name" value="Regulator of chromosome condensation 1/beta-lactamase-inhibitor protein II"/>
    <property type="match status" value="2"/>
</dbReference>
<evidence type="ECO:0000313" key="5">
    <source>
        <dbReference type="EMBL" id="OUT22254.1"/>
    </source>
</evidence>
<feature type="transmembrane region" description="Helical" evidence="4">
    <location>
        <begin position="107"/>
        <end position="125"/>
    </location>
</feature>
<keyword evidence="4" id="KW-0812">Transmembrane</keyword>
<evidence type="ECO:0000256" key="2">
    <source>
        <dbReference type="SAM" id="Coils"/>
    </source>
</evidence>
<dbReference type="Pfam" id="PF13540">
    <property type="entry name" value="RCC1_2"/>
    <property type="match status" value="2"/>
</dbReference>
<feature type="region of interest" description="Disordered" evidence="3">
    <location>
        <begin position="76"/>
        <end position="96"/>
    </location>
</feature>
<dbReference type="InterPro" id="IPR053245">
    <property type="entry name" value="MitoProcess-Associated"/>
</dbReference>
<feature type="compositionally biased region" description="Low complexity" evidence="3">
    <location>
        <begin position="966"/>
        <end position="980"/>
    </location>
</feature>
<evidence type="ECO:0000256" key="4">
    <source>
        <dbReference type="SAM" id="Phobius"/>
    </source>
</evidence>
<feature type="region of interest" description="Disordered" evidence="3">
    <location>
        <begin position="906"/>
        <end position="981"/>
    </location>
</feature>
<accession>A0A1Z8JNV5</accession>
<feature type="repeat" description="RCC1" evidence="1">
    <location>
        <begin position="494"/>
        <end position="559"/>
    </location>
</feature>
<organism evidence="5 6">
    <name type="scientific">Pichia kudriavzevii</name>
    <name type="common">Yeast</name>
    <name type="synonym">Issatchenkia orientalis</name>
    <dbReference type="NCBI Taxonomy" id="4909"/>
    <lineage>
        <taxon>Eukaryota</taxon>
        <taxon>Fungi</taxon>
        <taxon>Dikarya</taxon>
        <taxon>Ascomycota</taxon>
        <taxon>Saccharomycotina</taxon>
        <taxon>Pichiomycetes</taxon>
        <taxon>Pichiales</taxon>
        <taxon>Pichiaceae</taxon>
        <taxon>Pichia</taxon>
    </lineage>
</organism>
<dbReference type="AlphaFoldDB" id="A0A1Z8JNV5"/>
<comment type="caution">
    <text evidence="5">The sequence shown here is derived from an EMBL/GenBank/DDBJ whole genome shotgun (WGS) entry which is preliminary data.</text>
</comment>
<sequence>MRTFKATYADKAVLLRLLNRRILHTTAVRLAEEDAKNAPKSTTDIEDDDTLKHLYKRKYQFVQKQNLEDPYNVLHESQHQSNSYGEHQNSSQSDDEKTFQLTQRLKFIAGGVAALVITLGSLEVYNNWSFLKSKYFGNGELESFDEMYERIKNKKQKKKQELELFAKTITNPNDSSVPGVYVCGDNRSQLVSDEKDYQLIPVFKRIDAFDNMIVKDVAIGDKSGALIDERGSLYQWGAGFGGDPRIPSIKGKNLKKVQISNNTVYVLSEKGDVFYLPESHELQNQHVHKQKGWFGSYDVKFQKLDTLKRKIVDIRAGSQHLVLLDDKGKVATTATGYDNGIEQSYGQFGLPEFSQFDAPPRINEIHDVVLLNRYLKNGKVAERKITQIAAGDFFTLCLDQAGSVWAFGKNTYGAIGSTINFDTEIIPYPTQVKFISSHFKRSEFPRCVSIAAGGESAYATFSSSNMYELFERSLKDGAGGQPTFEPLGEVEESKLHLSWGHGLKGELGLGHFIHGSSEPKKIKVLNDIKEYNEITNKLEKIGIKSWSAGKNHVVVTLQNNDVYVWGDNEFGQLGNGKRIRAGAPINIPSLLEPSDREVKYSRFNDRLQLIDNGKVHQEIVAGNYTTAIVYKKDYEVLQRQKRELFQDDSRSRFDGQPLNFKDIVSDVCNAHMDDVSFLVYSKANGNFDHEYKLQILLDTYFIYEIEVEAAELNDVLDVFQDEARLLSSKYKSAMDEFKQLLEPFKRVIFRENTSESKNDTLIPDLRHYGLLIPIRLENKWTLIWVKFTKFRSLFEMYQLSSSIGKSDKISRFSQELIKKLVAYLLGVEDTESLVYNFTFVQTNRERNPQLDAVLIRDMIRIIGGYQEVGFNVTVDFSYHANNQYDELTSKPRTRTLPFMSLEDIKEMNGKKSKKRQPEILPTPPQTQESKRKTIDSKVKSNPSTTLNSTKRGKNSSNDREHKTKGKSATSSAASSSSSSGPMKVVVTLDNLESVKNTLPYDAAKMNELVSLYTRIYDSVEASLLDKWSRVNFFSKNFPMEYQEPPFSIYGPSQIEYEILKSGGIIATNTLKEKIKKYDVTLNTKTMRYLTSSRRWINQRFKLDPKLNQVFYTRDEALIIPDYRDIPYIVMATHLAYNCLGPDETFDITHQNWYISRKMVSFVIEHCEKCHGKKNA</sequence>
<dbReference type="InterPro" id="IPR009091">
    <property type="entry name" value="RCC1/BLIP-II"/>
</dbReference>
<protein>
    <submittedName>
        <fullName evidence="5">Uncharacterized protein</fullName>
    </submittedName>
</protein>
<name>A0A1Z8JNV5_PICKU</name>
<dbReference type="EMBL" id="NHMM01000004">
    <property type="protein sequence ID" value="OUT22254.1"/>
    <property type="molecule type" value="Genomic_DNA"/>
</dbReference>
<reference evidence="5 6" key="1">
    <citation type="submission" date="2017-05" db="EMBL/GenBank/DDBJ databases">
        <title>The Genome Sequence of Candida krusei Ckrusei653.</title>
        <authorList>
            <person name="Cuomo C."/>
            <person name="Forche A."/>
            <person name="Young S."/>
            <person name="Abouelleil A."/>
            <person name="Cao P."/>
            <person name="Chapman S."/>
            <person name="Cusick C."/>
            <person name="Shea T."/>
            <person name="Nusbaum C."/>
            <person name="Birren B."/>
        </authorList>
    </citation>
    <scope>NUCLEOTIDE SEQUENCE [LARGE SCALE GENOMIC DNA]</scope>
    <source>
        <strain evidence="5 6">Ckrusei653</strain>
    </source>
</reference>
<keyword evidence="2" id="KW-0175">Coiled coil</keyword>
<dbReference type="GO" id="GO:0005743">
    <property type="term" value="C:mitochondrial inner membrane"/>
    <property type="evidence" value="ECO:0007669"/>
    <property type="project" value="TreeGrafter"/>
</dbReference>
<dbReference type="PANTHER" id="PTHR47563:SF1">
    <property type="entry name" value="PROTEIN FMP25, MITOCHONDRIAL"/>
    <property type="match status" value="1"/>
</dbReference>
<keyword evidence="4" id="KW-0472">Membrane</keyword>
<evidence type="ECO:0000256" key="1">
    <source>
        <dbReference type="PROSITE-ProRule" id="PRU00235"/>
    </source>
</evidence>
<dbReference type="PROSITE" id="PS50012">
    <property type="entry name" value="RCC1_3"/>
    <property type="match status" value="3"/>
</dbReference>
<evidence type="ECO:0000256" key="3">
    <source>
        <dbReference type="SAM" id="MobiDB-lite"/>
    </source>
</evidence>
<feature type="coiled-coil region" evidence="2">
    <location>
        <begin position="141"/>
        <end position="168"/>
    </location>
</feature>
<dbReference type="Proteomes" id="UP000195871">
    <property type="component" value="Unassembled WGS sequence"/>
</dbReference>
<dbReference type="SUPFAM" id="SSF50985">
    <property type="entry name" value="RCC1/BLIP-II"/>
    <property type="match status" value="1"/>
</dbReference>
<dbReference type="VEuPathDB" id="FungiDB:C5L36_0E00120"/>
<feature type="compositionally biased region" description="Polar residues" evidence="3">
    <location>
        <begin position="939"/>
        <end position="949"/>
    </location>
</feature>
<dbReference type="GO" id="GO:0034551">
    <property type="term" value="P:mitochondrial respiratory chain complex III assembly"/>
    <property type="evidence" value="ECO:0007669"/>
    <property type="project" value="TreeGrafter"/>
</dbReference>
<feature type="compositionally biased region" description="Basic and acidic residues" evidence="3">
    <location>
        <begin position="928"/>
        <end position="938"/>
    </location>
</feature>
<proteinExistence type="predicted"/>
<feature type="repeat" description="RCC1" evidence="1">
    <location>
        <begin position="560"/>
        <end position="623"/>
    </location>
</feature>
<dbReference type="VEuPathDB" id="FungiDB:C5L36_0E00130"/>
<feature type="compositionally biased region" description="Polar residues" evidence="3">
    <location>
        <begin position="79"/>
        <end position="92"/>
    </location>
</feature>
<dbReference type="PANTHER" id="PTHR47563">
    <property type="entry name" value="PROTEIN FMP25, MITOCHONDRIAL"/>
    <property type="match status" value="1"/>
</dbReference>